<dbReference type="InterPro" id="IPR051351">
    <property type="entry name" value="Ascorbate-PTS_EIIA_comp"/>
</dbReference>
<evidence type="ECO:0000259" key="12">
    <source>
        <dbReference type="PROSITE" id="PS51372"/>
    </source>
</evidence>
<keyword evidence="6" id="KW-0598">Phosphotransferase system</keyword>
<dbReference type="InterPro" id="IPR036388">
    <property type="entry name" value="WH-like_DNA-bd_sf"/>
</dbReference>
<evidence type="ECO:0000256" key="7">
    <source>
        <dbReference type="ARBA" id="ARBA00022777"/>
    </source>
</evidence>
<evidence type="ECO:0000256" key="9">
    <source>
        <dbReference type="ARBA" id="ARBA00041175"/>
    </source>
</evidence>
<dbReference type="PANTHER" id="PTHR36203">
    <property type="entry name" value="ASCORBATE-SPECIFIC PTS SYSTEM EIIA COMPONENT"/>
    <property type="match status" value="1"/>
</dbReference>
<feature type="domain" description="PTS EIIA type-2" evidence="11">
    <location>
        <begin position="544"/>
        <end position="686"/>
    </location>
</feature>
<keyword evidence="14" id="KW-1185">Reference proteome</keyword>
<dbReference type="InterPro" id="IPR036634">
    <property type="entry name" value="PRD_sf"/>
</dbReference>
<dbReference type="Pfam" id="PF00874">
    <property type="entry name" value="PRD"/>
    <property type="match status" value="2"/>
</dbReference>
<dbReference type="InterPro" id="IPR036390">
    <property type="entry name" value="WH_DNA-bd_sf"/>
</dbReference>
<dbReference type="SUPFAM" id="SSF63520">
    <property type="entry name" value="PTS-regulatory domain, PRD"/>
    <property type="match status" value="2"/>
</dbReference>
<evidence type="ECO:0000256" key="4">
    <source>
        <dbReference type="ARBA" id="ARBA00022553"/>
    </source>
</evidence>
<dbReference type="SUPFAM" id="SSF46785">
    <property type="entry name" value="Winged helix' DNA-binding domain"/>
    <property type="match status" value="1"/>
</dbReference>
<evidence type="ECO:0000256" key="2">
    <source>
        <dbReference type="ARBA" id="ARBA00022448"/>
    </source>
</evidence>
<dbReference type="InterPro" id="IPR016152">
    <property type="entry name" value="PTrfase/Anion_transptr"/>
</dbReference>
<reference evidence="13 14" key="1">
    <citation type="submission" date="2024-01" db="EMBL/GenBank/DDBJ databases">
        <title>Pseudocitrobacter sp. Endophytic strain Cyp-38L.</title>
        <authorList>
            <person name="Amer M.A."/>
            <person name="Hamed S.M."/>
        </authorList>
    </citation>
    <scope>NUCLEOTIDE SEQUENCE [LARGE SCALE GENOMIC DNA]</scope>
    <source>
        <strain evidence="13 14">Cyp38S</strain>
    </source>
</reference>
<evidence type="ECO:0000313" key="13">
    <source>
        <dbReference type="EMBL" id="MEO3992400.1"/>
    </source>
</evidence>
<evidence type="ECO:0000256" key="1">
    <source>
        <dbReference type="ARBA" id="ARBA00004496"/>
    </source>
</evidence>
<feature type="domain" description="PRD" evidence="12">
    <location>
        <begin position="288"/>
        <end position="395"/>
    </location>
</feature>
<keyword evidence="5" id="KW-0808">Transferase</keyword>
<proteinExistence type="predicted"/>
<dbReference type="PROSITE" id="PS51094">
    <property type="entry name" value="PTS_EIIA_TYPE_2"/>
    <property type="match status" value="1"/>
</dbReference>
<feature type="domain" description="PRD" evidence="12">
    <location>
        <begin position="184"/>
        <end position="284"/>
    </location>
</feature>
<evidence type="ECO:0000313" key="14">
    <source>
        <dbReference type="Proteomes" id="UP001444146"/>
    </source>
</evidence>
<evidence type="ECO:0000256" key="8">
    <source>
        <dbReference type="ARBA" id="ARBA00037387"/>
    </source>
</evidence>
<evidence type="ECO:0000256" key="10">
    <source>
        <dbReference type="ARBA" id="ARBA00042072"/>
    </source>
</evidence>
<evidence type="ECO:0000256" key="5">
    <source>
        <dbReference type="ARBA" id="ARBA00022679"/>
    </source>
</evidence>
<organism evidence="13 14">
    <name type="scientific">Pseudocitrobacter cyperus</name>
    <dbReference type="NCBI Taxonomy" id="3112843"/>
    <lineage>
        <taxon>Bacteria</taxon>
        <taxon>Pseudomonadati</taxon>
        <taxon>Pseudomonadota</taxon>
        <taxon>Gammaproteobacteria</taxon>
        <taxon>Enterobacterales</taxon>
        <taxon>Enterobacteriaceae</taxon>
        <taxon>Pseudocitrobacter</taxon>
    </lineage>
</organism>
<evidence type="ECO:0000256" key="6">
    <source>
        <dbReference type="ARBA" id="ARBA00022683"/>
    </source>
</evidence>
<evidence type="ECO:0000259" key="11">
    <source>
        <dbReference type="PROSITE" id="PS51094"/>
    </source>
</evidence>
<keyword evidence="4" id="KW-0597">Phosphoprotein</keyword>
<name>A0ABV0HQP7_9ENTR</name>
<dbReference type="Pfam" id="PF00359">
    <property type="entry name" value="PTS_EIIA_2"/>
    <property type="match status" value="1"/>
</dbReference>
<dbReference type="PANTHER" id="PTHR36203:SF1">
    <property type="entry name" value="ASCORBATE-SPECIFIC PTS SYSTEM EIIA COMPONENT"/>
    <property type="match status" value="1"/>
</dbReference>
<comment type="function">
    <text evidence="8">The phosphoenolpyruvate-dependent sugar phosphotransferase system (sugar PTS), a major carbohydrate active transport system, catalyzes the phosphorylation of incoming sugar substrates concomitantly with their translocation across the cell membrane. The enzyme II UlaABC PTS system is involved in ascorbate transport.</text>
</comment>
<keyword evidence="7" id="KW-0418">Kinase</keyword>
<dbReference type="SUPFAM" id="SSF55804">
    <property type="entry name" value="Phoshotransferase/anion transport protein"/>
    <property type="match status" value="1"/>
</dbReference>
<comment type="caution">
    <text evidence="13">The sequence shown here is derived from an EMBL/GenBank/DDBJ whole genome shotgun (WGS) entry which is preliminary data.</text>
</comment>
<dbReference type="Gene3D" id="1.10.10.10">
    <property type="entry name" value="Winged helix-like DNA-binding domain superfamily/Winged helix DNA-binding domain"/>
    <property type="match status" value="1"/>
</dbReference>
<keyword evidence="2" id="KW-0813">Transport</keyword>
<dbReference type="EMBL" id="JAYMYY010000010">
    <property type="protein sequence ID" value="MEO3992400.1"/>
    <property type="molecule type" value="Genomic_DNA"/>
</dbReference>
<dbReference type="Gene3D" id="3.40.930.10">
    <property type="entry name" value="Mannitol-specific EII, Chain A"/>
    <property type="match status" value="1"/>
</dbReference>
<sequence>MAMDKRVVAVLDAIVNDPGITGTKLEEQFCLTRKQLSYTLKKVNDYLESNHFERINRLKTGKLYIPRHVIEHFRQNQTAESEHRYLFSEEERGQMIIFMLLTRSERLSLLHLSSSLGVSQNTIITDLKKVRAEAIAHGLEISYDRGNGYHILGEELEKRYLLLNCLRRVLEIPVAKNIIAQYHTIMSTHLEKVGNVFSEIEKRFKIQFTDRQLQELIYFICFVLHRIESGKHLVTIPGSYADIIRSREFSLLQSVISKININSENELIFLTALIQSSNIQSVADKYFHLDAILLESVVAVVANFEKISCVTIKEKNELIEKIYQHWKPAWYRIRYHLANTSSVYDLVVKEFSHLHEMVRRAAAPFEKLLHCEIPDEEMAFLTVLFGGWLTREGVIHQIKLQKTAVVVCENSATISTYLFLTLQVLFPELHFTQVLSRREFERYTGHYDVVFSTTHLSTSKMVFVVNPSISSIQKSAFRSHVIGTLQGVDPNIIQIEQLLLIFERFGNIIDHKGLQRALASYIYDGNSGGSAAGNIEPTTPPLAELFIQEHVQFAAELPDSWQMAITQASASLLKSGVIEPRYVQVMLNKITHEQPYIMLADGVIIAHAGVDDGALDTGMALLRLPYKISVADYLLADIIIVLATCNPQKHLKALAQLNEFLEFHDGGNVIRRAPNTQALINEFARYHQ</sequence>
<evidence type="ECO:0000256" key="3">
    <source>
        <dbReference type="ARBA" id="ARBA00022490"/>
    </source>
</evidence>
<dbReference type="PROSITE" id="PS51372">
    <property type="entry name" value="PRD_2"/>
    <property type="match status" value="2"/>
</dbReference>
<gene>
    <name evidence="13" type="ORF">VSR74_21645</name>
</gene>
<keyword evidence="3" id="KW-0963">Cytoplasm</keyword>
<dbReference type="Proteomes" id="UP001444146">
    <property type="component" value="Unassembled WGS sequence"/>
</dbReference>
<comment type="subcellular location">
    <subcellularLocation>
        <location evidence="1">Cytoplasm</location>
    </subcellularLocation>
</comment>
<dbReference type="InterPro" id="IPR011608">
    <property type="entry name" value="PRD"/>
</dbReference>
<dbReference type="Gene3D" id="1.10.1790.10">
    <property type="entry name" value="PRD domain"/>
    <property type="match status" value="1"/>
</dbReference>
<accession>A0ABV0HQP7</accession>
<dbReference type="RefSeq" id="WP_347796614.1">
    <property type="nucleotide sequence ID" value="NZ_JAYMYY010000010.1"/>
</dbReference>
<dbReference type="InterPro" id="IPR002178">
    <property type="entry name" value="PTS_EIIA_type-2_dom"/>
</dbReference>
<protein>
    <recommendedName>
        <fullName evidence="9">Ascorbate-specific PTS system EIIA component</fullName>
    </recommendedName>
    <alternativeName>
        <fullName evidence="10">Ascorbate-specific phosphotransferase enzyme IIA component</fullName>
    </alternativeName>
</protein>